<dbReference type="InterPro" id="IPR028651">
    <property type="entry name" value="ING_fam"/>
</dbReference>
<reference evidence="11" key="1">
    <citation type="submission" date="2022-11" db="UniProtKB">
        <authorList>
            <consortium name="WormBaseParasite"/>
        </authorList>
    </citation>
    <scope>IDENTIFICATION</scope>
</reference>
<evidence type="ECO:0000256" key="5">
    <source>
        <dbReference type="ARBA" id="ARBA00022833"/>
    </source>
</evidence>
<dbReference type="GO" id="GO:0008270">
    <property type="term" value="F:zinc ion binding"/>
    <property type="evidence" value="ECO:0007669"/>
    <property type="project" value="UniProtKB-KW"/>
</dbReference>
<dbReference type="PANTHER" id="PTHR10333">
    <property type="entry name" value="INHIBITOR OF GROWTH PROTEIN"/>
    <property type="match status" value="1"/>
</dbReference>
<dbReference type="InterPro" id="IPR011011">
    <property type="entry name" value="Znf_FYVE_PHD"/>
</dbReference>
<dbReference type="Gene3D" id="3.30.40.10">
    <property type="entry name" value="Zinc/RING finger domain, C3HC4 (zinc finger)"/>
    <property type="match status" value="1"/>
</dbReference>
<sequence length="90" mass="10093">MLDDHTINGSVIGFHQSEVLGLYIFDIEDNSENALSKGYGSMVACDDPTCRYEWFHYGCVNVIEKPKGKWYCPECAPKHSALEMTGISKT</sequence>
<keyword evidence="3" id="KW-0479">Metal-binding</keyword>
<feature type="domain" description="Zinc finger PHD-type" evidence="9">
    <location>
        <begin position="36"/>
        <end position="76"/>
    </location>
</feature>
<evidence type="ECO:0000313" key="11">
    <source>
        <dbReference type="WBParaSite" id="sdigi.contig846.g9884.t1"/>
    </source>
</evidence>
<protein>
    <submittedName>
        <fullName evidence="11">Zinc finger PHD-type domain-containing protein</fullName>
    </submittedName>
</protein>
<dbReference type="PANTHER" id="PTHR10333:SF103">
    <property type="entry name" value="INHIBITOR OF GROWTH PROTEIN 3"/>
    <property type="match status" value="1"/>
</dbReference>
<keyword evidence="7" id="KW-0804">Transcription</keyword>
<evidence type="ECO:0000259" key="9">
    <source>
        <dbReference type="SMART" id="SM00249"/>
    </source>
</evidence>
<keyword evidence="4" id="KW-0863">Zinc-finger</keyword>
<name>A0A915Q7K9_9BILA</name>
<evidence type="ECO:0000256" key="6">
    <source>
        <dbReference type="ARBA" id="ARBA00023015"/>
    </source>
</evidence>
<dbReference type="SMART" id="SM00249">
    <property type="entry name" value="PHD"/>
    <property type="match status" value="1"/>
</dbReference>
<dbReference type="GO" id="GO:0005634">
    <property type="term" value="C:nucleus"/>
    <property type="evidence" value="ECO:0007669"/>
    <property type="project" value="UniProtKB-SubCell"/>
</dbReference>
<dbReference type="AlphaFoldDB" id="A0A915Q7K9"/>
<dbReference type="InterPro" id="IPR019787">
    <property type="entry name" value="Znf_PHD-finger"/>
</dbReference>
<dbReference type="Pfam" id="PF00628">
    <property type="entry name" value="PHD"/>
    <property type="match status" value="1"/>
</dbReference>
<evidence type="ECO:0000256" key="1">
    <source>
        <dbReference type="ARBA" id="ARBA00004123"/>
    </source>
</evidence>
<accession>A0A915Q7K9</accession>
<dbReference type="InterPro" id="IPR001965">
    <property type="entry name" value="Znf_PHD"/>
</dbReference>
<evidence type="ECO:0000313" key="10">
    <source>
        <dbReference type="Proteomes" id="UP000887581"/>
    </source>
</evidence>
<dbReference type="Proteomes" id="UP000887581">
    <property type="component" value="Unplaced"/>
</dbReference>
<keyword evidence="6" id="KW-0805">Transcription regulation</keyword>
<evidence type="ECO:0000256" key="4">
    <source>
        <dbReference type="ARBA" id="ARBA00022771"/>
    </source>
</evidence>
<dbReference type="InterPro" id="IPR013083">
    <property type="entry name" value="Znf_RING/FYVE/PHD"/>
</dbReference>
<keyword evidence="5" id="KW-0862">Zinc</keyword>
<evidence type="ECO:0000256" key="7">
    <source>
        <dbReference type="ARBA" id="ARBA00023163"/>
    </source>
</evidence>
<evidence type="ECO:0000256" key="8">
    <source>
        <dbReference type="ARBA" id="ARBA00023242"/>
    </source>
</evidence>
<proteinExistence type="inferred from homology"/>
<evidence type="ECO:0000256" key="2">
    <source>
        <dbReference type="ARBA" id="ARBA00010210"/>
    </source>
</evidence>
<comment type="subcellular location">
    <subcellularLocation>
        <location evidence="1">Nucleus</location>
    </subcellularLocation>
</comment>
<dbReference type="WBParaSite" id="sdigi.contig846.g9884.t1">
    <property type="protein sequence ID" value="sdigi.contig846.g9884.t1"/>
    <property type="gene ID" value="sdigi.contig846.g9884"/>
</dbReference>
<evidence type="ECO:0000256" key="3">
    <source>
        <dbReference type="ARBA" id="ARBA00022723"/>
    </source>
</evidence>
<comment type="similarity">
    <text evidence="2">Belongs to the ING family.</text>
</comment>
<keyword evidence="8" id="KW-0539">Nucleus</keyword>
<keyword evidence="10" id="KW-1185">Reference proteome</keyword>
<organism evidence="10 11">
    <name type="scientific">Setaria digitata</name>
    <dbReference type="NCBI Taxonomy" id="48799"/>
    <lineage>
        <taxon>Eukaryota</taxon>
        <taxon>Metazoa</taxon>
        <taxon>Ecdysozoa</taxon>
        <taxon>Nematoda</taxon>
        <taxon>Chromadorea</taxon>
        <taxon>Rhabditida</taxon>
        <taxon>Spirurina</taxon>
        <taxon>Spiruromorpha</taxon>
        <taxon>Filarioidea</taxon>
        <taxon>Setariidae</taxon>
        <taxon>Setaria</taxon>
    </lineage>
</organism>
<dbReference type="SUPFAM" id="SSF57903">
    <property type="entry name" value="FYVE/PHD zinc finger"/>
    <property type="match status" value="1"/>
</dbReference>